<sequence length="364" mass="41806">MYKGNSKKQESFKCKSTATGRYDSTYGFIDFNKIVPNPADFLPSGIKLLKNIEKSHKNKILANPNIFKRISILSLVFIIIVVISKILCNSYSSWLNPKQNESDTCTMLIAKNSKNNYLKEIYQTEWDDVYENIRKLQQQTDKIKAKLEMASNRQRKLKTKIEDLKAETLSILARKFEEVNVKIEDAFTLYDADKIGRTDYALESAGGSVLSTPGTHPYPSNRYVNFLGIKVQSSSDPLNIIRPGIFPGQCFAFRGQKARIRIQLVRPIIIDSVTMDYPYPKLLIDTTSAPKDFKVYGIKLIPQVSKYELGHFTFTPSNKTSTTYFINATQKIFHEYVELKILNNHGHPNYTCIYRFRVHGKEKH</sequence>
<reference evidence="9" key="1">
    <citation type="submission" date="2025-08" db="UniProtKB">
        <authorList>
            <consortium name="RefSeq"/>
        </authorList>
    </citation>
    <scope>IDENTIFICATION</scope>
    <source>
        <tissue evidence="9">Entire body</tissue>
    </source>
</reference>
<dbReference type="GO" id="GO:0034993">
    <property type="term" value="C:meiotic nuclear membrane microtubule tethering complex"/>
    <property type="evidence" value="ECO:0007669"/>
    <property type="project" value="TreeGrafter"/>
</dbReference>
<dbReference type="InParanoid" id="A0A7F5RIT3"/>
<name>A0A7F5RIT3_AGRPL</name>
<dbReference type="Gene3D" id="2.60.120.260">
    <property type="entry name" value="Galactose-binding domain-like"/>
    <property type="match status" value="1"/>
</dbReference>
<dbReference type="AlphaFoldDB" id="A0A7F5RIT3"/>
<keyword evidence="3 6" id="KW-1133">Transmembrane helix</keyword>
<comment type="subcellular location">
    <subcellularLocation>
        <location evidence="1">Membrane</location>
    </subcellularLocation>
</comment>
<dbReference type="PANTHER" id="PTHR12911:SF8">
    <property type="entry name" value="KLAROID PROTEIN-RELATED"/>
    <property type="match status" value="1"/>
</dbReference>
<dbReference type="InterPro" id="IPR045119">
    <property type="entry name" value="SUN1-5"/>
</dbReference>
<feature type="coiled-coil region" evidence="5">
    <location>
        <begin position="133"/>
        <end position="167"/>
    </location>
</feature>
<dbReference type="OrthoDB" id="342281at2759"/>
<dbReference type="Pfam" id="PF07738">
    <property type="entry name" value="Sad1_UNC"/>
    <property type="match status" value="1"/>
</dbReference>
<evidence type="ECO:0000256" key="6">
    <source>
        <dbReference type="SAM" id="Phobius"/>
    </source>
</evidence>
<evidence type="ECO:0000256" key="3">
    <source>
        <dbReference type="ARBA" id="ARBA00022989"/>
    </source>
</evidence>
<dbReference type="RefSeq" id="XP_025835912.1">
    <property type="nucleotide sequence ID" value="XM_025980127.1"/>
</dbReference>
<protein>
    <submittedName>
        <fullName evidence="9">SUN domain-containing protein 3-like</fullName>
    </submittedName>
</protein>
<proteinExistence type="predicted"/>
<dbReference type="KEGG" id="apln:108737234"/>
<dbReference type="Proteomes" id="UP000192223">
    <property type="component" value="Unplaced"/>
</dbReference>
<keyword evidence="5" id="KW-0175">Coiled coil</keyword>
<evidence type="ECO:0000256" key="5">
    <source>
        <dbReference type="SAM" id="Coils"/>
    </source>
</evidence>
<dbReference type="PROSITE" id="PS51469">
    <property type="entry name" value="SUN"/>
    <property type="match status" value="1"/>
</dbReference>
<evidence type="ECO:0000256" key="2">
    <source>
        <dbReference type="ARBA" id="ARBA00022692"/>
    </source>
</evidence>
<keyword evidence="8" id="KW-1185">Reference proteome</keyword>
<evidence type="ECO:0000313" key="9">
    <source>
        <dbReference type="RefSeq" id="XP_025835912.1"/>
    </source>
</evidence>
<dbReference type="GeneID" id="108737234"/>
<keyword evidence="2 6" id="KW-0812">Transmembrane</keyword>
<evidence type="ECO:0000313" key="8">
    <source>
        <dbReference type="Proteomes" id="UP000192223"/>
    </source>
</evidence>
<evidence type="ECO:0000256" key="1">
    <source>
        <dbReference type="ARBA" id="ARBA00004370"/>
    </source>
</evidence>
<evidence type="ECO:0000259" key="7">
    <source>
        <dbReference type="PROSITE" id="PS51469"/>
    </source>
</evidence>
<feature type="domain" description="SUN" evidence="7">
    <location>
        <begin position="202"/>
        <end position="363"/>
    </location>
</feature>
<evidence type="ECO:0000256" key="4">
    <source>
        <dbReference type="ARBA" id="ARBA00023136"/>
    </source>
</evidence>
<organism evidence="8 9">
    <name type="scientific">Agrilus planipennis</name>
    <name type="common">Emerald ash borer</name>
    <name type="synonym">Agrilus marcopoli</name>
    <dbReference type="NCBI Taxonomy" id="224129"/>
    <lineage>
        <taxon>Eukaryota</taxon>
        <taxon>Metazoa</taxon>
        <taxon>Ecdysozoa</taxon>
        <taxon>Arthropoda</taxon>
        <taxon>Hexapoda</taxon>
        <taxon>Insecta</taxon>
        <taxon>Pterygota</taxon>
        <taxon>Neoptera</taxon>
        <taxon>Endopterygota</taxon>
        <taxon>Coleoptera</taxon>
        <taxon>Polyphaga</taxon>
        <taxon>Elateriformia</taxon>
        <taxon>Buprestoidea</taxon>
        <taxon>Buprestidae</taxon>
        <taxon>Agrilinae</taxon>
        <taxon>Agrilus</taxon>
    </lineage>
</organism>
<accession>A0A7F5RIT3</accession>
<dbReference type="InterPro" id="IPR012919">
    <property type="entry name" value="SUN_dom"/>
</dbReference>
<gene>
    <name evidence="9" type="primary">LOC108737234</name>
</gene>
<feature type="transmembrane region" description="Helical" evidence="6">
    <location>
        <begin position="66"/>
        <end position="87"/>
    </location>
</feature>
<dbReference type="GO" id="GO:0043495">
    <property type="term" value="F:protein-membrane adaptor activity"/>
    <property type="evidence" value="ECO:0007669"/>
    <property type="project" value="TreeGrafter"/>
</dbReference>
<dbReference type="PANTHER" id="PTHR12911">
    <property type="entry name" value="SAD1/UNC-84-LIKE PROTEIN-RELATED"/>
    <property type="match status" value="1"/>
</dbReference>
<keyword evidence="4 6" id="KW-0472">Membrane</keyword>